<dbReference type="Gramene" id="Psat03G0209200-T1">
    <property type="protein sequence ID" value="KAI5426522.1"/>
    <property type="gene ID" value="KIW84_032092"/>
</dbReference>
<feature type="compositionally biased region" description="Acidic residues" evidence="1">
    <location>
        <begin position="1"/>
        <end position="12"/>
    </location>
</feature>
<keyword evidence="3" id="KW-1185">Reference proteome</keyword>
<name>A0A9D4XU08_PEA</name>
<evidence type="ECO:0000313" key="3">
    <source>
        <dbReference type="Proteomes" id="UP001058974"/>
    </source>
</evidence>
<dbReference type="EMBL" id="JAMSHJ010000003">
    <property type="protein sequence ID" value="KAI5426522.1"/>
    <property type="molecule type" value="Genomic_DNA"/>
</dbReference>
<sequence>MPDMEGSVDEGVEGFKDSEGERITALTNGFEVNLPLNESNIVSPIELICSSQDKIEDGEYVSDEFGSSYPDEFDDDKG</sequence>
<comment type="caution">
    <text evidence="2">The sequence shown here is derived from an EMBL/GenBank/DDBJ whole genome shotgun (WGS) entry which is preliminary data.</text>
</comment>
<feature type="region of interest" description="Disordered" evidence="1">
    <location>
        <begin position="1"/>
        <end position="20"/>
    </location>
</feature>
<organism evidence="2 3">
    <name type="scientific">Pisum sativum</name>
    <name type="common">Garden pea</name>
    <name type="synonym">Lathyrus oleraceus</name>
    <dbReference type="NCBI Taxonomy" id="3888"/>
    <lineage>
        <taxon>Eukaryota</taxon>
        <taxon>Viridiplantae</taxon>
        <taxon>Streptophyta</taxon>
        <taxon>Embryophyta</taxon>
        <taxon>Tracheophyta</taxon>
        <taxon>Spermatophyta</taxon>
        <taxon>Magnoliopsida</taxon>
        <taxon>eudicotyledons</taxon>
        <taxon>Gunneridae</taxon>
        <taxon>Pentapetalae</taxon>
        <taxon>rosids</taxon>
        <taxon>fabids</taxon>
        <taxon>Fabales</taxon>
        <taxon>Fabaceae</taxon>
        <taxon>Papilionoideae</taxon>
        <taxon>50 kb inversion clade</taxon>
        <taxon>NPAAA clade</taxon>
        <taxon>Hologalegina</taxon>
        <taxon>IRL clade</taxon>
        <taxon>Fabeae</taxon>
        <taxon>Lathyrus</taxon>
    </lineage>
</organism>
<evidence type="ECO:0000256" key="1">
    <source>
        <dbReference type="SAM" id="MobiDB-lite"/>
    </source>
</evidence>
<evidence type="ECO:0000313" key="2">
    <source>
        <dbReference type="EMBL" id="KAI5426522.1"/>
    </source>
</evidence>
<gene>
    <name evidence="2" type="ORF">KIW84_032092</name>
</gene>
<proteinExistence type="predicted"/>
<accession>A0A9D4XU08</accession>
<dbReference type="Proteomes" id="UP001058974">
    <property type="component" value="Chromosome 3"/>
</dbReference>
<protein>
    <submittedName>
        <fullName evidence="2">Uncharacterized protein</fullName>
    </submittedName>
</protein>
<reference evidence="2 3" key="1">
    <citation type="journal article" date="2022" name="Nat. Genet.">
        <title>Improved pea reference genome and pan-genome highlight genomic features and evolutionary characteristics.</title>
        <authorList>
            <person name="Yang T."/>
            <person name="Liu R."/>
            <person name="Luo Y."/>
            <person name="Hu S."/>
            <person name="Wang D."/>
            <person name="Wang C."/>
            <person name="Pandey M.K."/>
            <person name="Ge S."/>
            <person name="Xu Q."/>
            <person name="Li N."/>
            <person name="Li G."/>
            <person name="Huang Y."/>
            <person name="Saxena R.K."/>
            <person name="Ji Y."/>
            <person name="Li M."/>
            <person name="Yan X."/>
            <person name="He Y."/>
            <person name="Liu Y."/>
            <person name="Wang X."/>
            <person name="Xiang C."/>
            <person name="Varshney R.K."/>
            <person name="Ding H."/>
            <person name="Gao S."/>
            <person name="Zong X."/>
        </authorList>
    </citation>
    <scope>NUCLEOTIDE SEQUENCE [LARGE SCALE GENOMIC DNA]</scope>
    <source>
        <strain evidence="2 3">cv. Zhongwan 6</strain>
    </source>
</reference>
<dbReference type="AlphaFoldDB" id="A0A9D4XU08"/>